<dbReference type="CDD" id="cd08298">
    <property type="entry name" value="CAD2"/>
    <property type="match status" value="1"/>
</dbReference>
<evidence type="ECO:0000259" key="6">
    <source>
        <dbReference type="Pfam" id="PF08240"/>
    </source>
</evidence>
<evidence type="ECO:0000256" key="4">
    <source>
        <dbReference type="ARBA" id="ARBA00022833"/>
    </source>
</evidence>
<dbReference type="OrthoDB" id="9771084at2"/>
<dbReference type="InterPro" id="IPR036291">
    <property type="entry name" value="NAD(P)-bd_dom_sf"/>
</dbReference>
<keyword evidence="5 7" id="KW-0560">Oxidoreductase</keyword>
<dbReference type="InterPro" id="IPR002328">
    <property type="entry name" value="ADH_Zn_CS"/>
</dbReference>
<dbReference type="Gene3D" id="3.40.50.720">
    <property type="entry name" value="NAD(P)-binding Rossmann-like Domain"/>
    <property type="match status" value="1"/>
</dbReference>
<keyword evidence="3" id="KW-0479">Metal-binding</keyword>
<dbReference type="GO" id="GO:0005737">
    <property type="term" value="C:cytoplasm"/>
    <property type="evidence" value="ECO:0007669"/>
    <property type="project" value="TreeGrafter"/>
</dbReference>
<dbReference type="Gene3D" id="3.90.180.10">
    <property type="entry name" value="Medium-chain alcohol dehydrogenases, catalytic domain"/>
    <property type="match status" value="1"/>
</dbReference>
<name>A0A3D8K392_9BURK</name>
<keyword evidence="8" id="KW-1185">Reference proteome</keyword>
<evidence type="ECO:0000313" key="7">
    <source>
        <dbReference type="EMBL" id="RDU99345.1"/>
    </source>
</evidence>
<reference evidence="7 8" key="1">
    <citation type="submission" date="2018-08" db="EMBL/GenBank/DDBJ databases">
        <title>Paraburkholderia sp. DHOM06 isolated from forest soil.</title>
        <authorList>
            <person name="Gao Z.-H."/>
            <person name="Qiu L.-H."/>
        </authorList>
    </citation>
    <scope>NUCLEOTIDE SEQUENCE [LARGE SCALE GENOMIC DNA]</scope>
    <source>
        <strain evidence="7 8">DHOM06</strain>
    </source>
</reference>
<sequence>MLAMVFDGTAPILHEREWPDLVPGEKQLLIDVRACGICRTDLHVIDGELPHPKVPVIPGHEIVGVVAGIGTGVRGFGIGDRVGVPWMGHTCGHCRYCTSGRENLCDAPGFTGYTIDGGYADRALADSRYCFHLPECYSDIEAAPLLCAGLIGYRTLRMAGDARRIGIYGFGAAAHIVAQIALRQGRTVYAFTRGGDTAAQKLALRLGARWASGSDEPAPDELDAALIFAPVGALVPVALKAVAKGGTVVCGGIHMSDVPSFPYEFLWGERRVVSVANLTREDGREFMRLAGEIPLEIAAMPYPLHEANRALSDLREGRVAGAAVLQIGS</sequence>
<accession>A0A3D8K392</accession>
<evidence type="ECO:0000256" key="1">
    <source>
        <dbReference type="ARBA" id="ARBA00001947"/>
    </source>
</evidence>
<comment type="similarity">
    <text evidence="2">Belongs to the zinc-containing alcohol dehydrogenase family.</text>
</comment>
<comment type="caution">
    <text evidence="7">The sequence shown here is derived from an EMBL/GenBank/DDBJ whole genome shotgun (WGS) entry which is preliminary data.</text>
</comment>
<dbReference type="SUPFAM" id="SSF51735">
    <property type="entry name" value="NAD(P)-binding Rossmann-fold domains"/>
    <property type="match status" value="1"/>
</dbReference>
<dbReference type="InterPro" id="IPR014187">
    <property type="entry name" value="ADH_Zn_typ-2"/>
</dbReference>
<dbReference type="GO" id="GO:0008270">
    <property type="term" value="F:zinc ion binding"/>
    <property type="evidence" value="ECO:0007669"/>
    <property type="project" value="InterPro"/>
</dbReference>
<dbReference type="EMBL" id="QRGA01000005">
    <property type="protein sequence ID" value="RDU99345.1"/>
    <property type="molecule type" value="Genomic_DNA"/>
</dbReference>
<dbReference type="Pfam" id="PF08240">
    <property type="entry name" value="ADH_N"/>
    <property type="match status" value="1"/>
</dbReference>
<dbReference type="InterPro" id="IPR013154">
    <property type="entry name" value="ADH-like_N"/>
</dbReference>
<feature type="domain" description="Alcohol dehydrogenase-like N-terminal" evidence="6">
    <location>
        <begin position="24"/>
        <end position="135"/>
    </location>
</feature>
<gene>
    <name evidence="7" type="ORF">DWV00_09570</name>
</gene>
<dbReference type="InterPro" id="IPR011032">
    <property type="entry name" value="GroES-like_sf"/>
</dbReference>
<dbReference type="NCBIfam" id="TIGR02822">
    <property type="entry name" value="adh_fam_2"/>
    <property type="match status" value="1"/>
</dbReference>
<dbReference type="PANTHER" id="PTHR42940:SF8">
    <property type="entry name" value="VACUOLAR PROTEIN SORTING-ASSOCIATED PROTEIN 11"/>
    <property type="match status" value="1"/>
</dbReference>
<proteinExistence type="inferred from homology"/>
<evidence type="ECO:0000256" key="2">
    <source>
        <dbReference type="ARBA" id="ARBA00008072"/>
    </source>
</evidence>
<organism evidence="7 8">
    <name type="scientific">Trinickia dinghuensis</name>
    <dbReference type="NCBI Taxonomy" id="2291023"/>
    <lineage>
        <taxon>Bacteria</taxon>
        <taxon>Pseudomonadati</taxon>
        <taxon>Pseudomonadota</taxon>
        <taxon>Betaproteobacteria</taxon>
        <taxon>Burkholderiales</taxon>
        <taxon>Burkholderiaceae</taxon>
        <taxon>Trinickia</taxon>
    </lineage>
</organism>
<dbReference type="EC" id="1.-.-.-" evidence="7"/>
<dbReference type="PROSITE" id="PS00059">
    <property type="entry name" value="ADH_ZINC"/>
    <property type="match status" value="1"/>
</dbReference>
<evidence type="ECO:0000256" key="5">
    <source>
        <dbReference type="ARBA" id="ARBA00023002"/>
    </source>
</evidence>
<dbReference type="GO" id="GO:0004022">
    <property type="term" value="F:alcohol dehydrogenase (NAD+) activity"/>
    <property type="evidence" value="ECO:0007669"/>
    <property type="project" value="TreeGrafter"/>
</dbReference>
<keyword evidence="4" id="KW-0862">Zinc</keyword>
<dbReference type="SUPFAM" id="SSF50129">
    <property type="entry name" value="GroES-like"/>
    <property type="match status" value="1"/>
</dbReference>
<evidence type="ECO:0000313" key="8">
    <source>
        <dbReference type="Proteomes" id="UP000256838"/>
    </source>
</evidence>
<dbReference type="AlphaFoldDB" id="A0A3D8K392"/>
<dbReference type="RefSeq" id="WP_115533320.1">
    <property type="nucleotide sequence ID" value="NZ_QRGA01000005.1"/>
</dbReference>
<dbReference type="Proteomes" id="UP000256838">
    <property type="component" value="Unassembled WGS sequence"/>
</dbReference>
<dbReference type="PANTHER" id="PTHR42940">
    <property type="entry name" value="ALCOHOL DEHYDROGENASE 1-RELATED"/>
    <property type="match status" value="1"/>
</dbReference>
<protein>
    <submittedName>
        <fullName evidence="7">Zinc-binding alcohol dehydrogenase family protein</fullName>
        <ecNumber evidence="7">1.-.-.-</ecNumber>
    </submittedName>
</protein>
<evidence type="ECO:0000256" key="3">
    <source>
        <dbReference type="ARBA" id="ARBA00022723"/>
    </source>
</evidence>
<comment type="cofactor">
    <cofactor evidence="1">
        <name>Zn(2+)</name>
        <dbReference type="ChEBI" id="CHEBI:29105"/>
    </cofactor>
</comment>